<dbReference type="EMBL" id="OZ035840">
    <property type="protein sequence ID" value="CAL1588541.1"/>
    <property type="molecule type" value="Genomic_DNA"/>
</dbReference>
<name>A0AAV2KF28_KNICA</name>
<evidence type="ECO:0000313" key="2">
    <source>
        <dbReference type="Proteomes" id="UP001497482"/>
    </source>
</evidence>
<gene>
    <name evidence="1" type="ORF">KC01_LOCUS18323</name>
</gene>
<dbReference type="Proteomes" id="UP001497482">
    <property type="component" value="Chromosome 18"/>
</dbReference>
<reference evidence="1 2" key="1">
    <citation type="submission" date="2024-04" db="EMBL/GenBank/DDBJ databases">
        <authorList>
            <person name="Waldvogel A.-M."/>
            <person name="Schoenle A."/>
        </authorList>
    </citation>
    <scope>NUCLEOTIDE SEQUENCE [LARGE SCALE GENOMIC DNA]</scope>
</reference>
<sequence>MRAALTSSSDLRIQNWSSIRIDTTVRSFSPGGRSVWSRGSVWSRRSVWSSRVSVEQPGQSCGGQQRVSVVGSSGSVWWAAAGQCGGQQAVSVWWAAAGR</sequence>
<accession>A0AAV2KF28</accession>
<proteinExistence type="predicted"/>
<organism evidence="1 2">
    <name type="scientific">Knipowitschia caucasica</name>
    <name type="common">Caucasian dwarf goby</name>
    <name type="synonym">Pomatoschistus caucasicus</name>
    <dbReference type="NCBI Taxonomy" id="637954"/>
    <lineage>
        <taxon>Eukaryota</taxon>
        <taxon>Metazoa</taxon>
        <taxon>Chordata</taxon>
        <taxon>Craniata</taxon>
        <taxon>Vertebrata</taxon>
        <taxon>Euteleostomi</taxon>
        <taxon>Actinopterygii</taxon>
        <taxon>Neopterygii</taxon>
        <taxon>Teleostei</taxon>
        <taxon>Neoteleostei</taxon>
        <taxon>Acanthomorphata</taxon>
        <taxon>Gobiaria</taxon>
        <taxon>Gobiiformes</taxon>
        <taxon>Gobioidei</taxon>
        <taxon>Gobiidae</taxon>
        <taxon>Gobiinae</taxon>
        <taxon>Knipowitschia</taxon>
    </lineage>
</organism>
<keyword evidence="2" id="KW-1185">Reference proteome</keyword>
<evidence type="ECO:0000313" key="1">
    <source>
        <dbReference type="EMBL" id="CAL1588541.1"/>
    </source>
</evidence>
<protein>
    <submittedName>
        <fullName evidence="1">Uncharacterized protein</fullName>
    </submittedName>
</protein>
<dbReference type="AlphaFoldDB" id="A0AAV2KF28"/>